<evidence type="ECO:0000313" key="2">
    <source>
        <dbReference type="Proteomes" id="UP000278152"/>
    </source>
</evidence>
<gene>
    <name evidence="1" type="ORF">myaer102_40120</name>
</gene>
<reference evidence="1 2" key="1">
    <citation type="submission" date="2018-11" db="EMBL/GenBank/DDBJ databases">
        <title>Complete genome sequence of Microcystis aeruginosa NIES-102.</title>
        <authorList>
            <person name="Yamaguchi H."/>
            <person name="Suzuki S."/>
            <person name="Kawachi M."/>
        </authorList>
    </citation>
    <scope>NUCLEOTIDE SEQUENCE [LARGE SCALE GENOMIC DNA]</scope>
    <source>
        <strain evidence="1 2">NIES-102</strain>
    </source>
</reference>
<dbReference type="EMBL" id="AP019314">
    <property type="protein sequence ID" value="BBH41400.1"/>
    <property type="molecule type" value="Genomic_DNA"/>
</dbReference>
<sequence length="92" mass="10360">MVLYSDKVQKVKIRNFLESMLTTTQFAPLLKQLSYSDKLLLLNFLVAELLKDSGIVPMSIEDDLPRQGLHDSFEAAAILAQALKEKQELTHG</sequence>
<dbReference type="Proteomes" id="UP000278152">
    <property type="component" value="Chromosome"/>
</dbReference>
<accession>A0A3G9K6L5</accession>
<name>A0A3G9K6L5_MICVR</name>
<evidence type="ECO:0000313" key="1">
    <source>
        <dbReference type="EMBL" id="BBH41400.1"/>
    </source>
</evidence>
<dbReference type="KEGG" id="mvz:myaer102_40120"/>
<protein>
    <submittedName>
        <fullName evidence="1">Uncharacterized protein</fullName>
    </submittedName>
</protein>
<dbReference type="AlphaFoldDB" id="A0A3G9K6L5"/>
<organism evidence="1 2">
    <name type="scientific">Microcystis viridis NIES-102</name>
    <dbReference type="NCBI Taxonomy" id="213615"/>
    <lineage>
        <taxon>Bacteria</taxon>
        <taxon>Bacillati</taxon>
        <taxon>Cyanobacteriota</taxon>
        <taxon>Cyanophyceae</taxon>
        <taxon>Oscillatoriophycideae</taxon>
        <taxon>Chroococcales</taxon>
        <taxon>Microcystaceae</taxon>
        <taxon>Microcystis</taxon>
    </lineage>
</organism>
<proteinExistence type="predicted"/>